<dbReference type="EMBL" id="PGOL01002859">
    <property type="protein sequence ID" value="PKI44630.1"/>
    <property type="molecule type" value="Genomic_DNA"/>
</dbReference>
<organism evidence="1 2">
    <name type="scientific">Punica granatum</name>
    <name type="common">Pomegranate</name>
    <dbReference type="NCBI Taxonomy" id="22663"/>
    <lineage>
        <taxon>Eukaryota</taxon>
        <taxon>Viridiplantae</taxon>
        <taxon>Streptophyta</taxon>
        <taxon>Embryophyta</taxon>
        <taxon>Tracheophyta</taxon>
        <taxon>Spermatophyta</taxon>
        <taxon>Magnoliopsida</taxon>
        <taxon>eudicotyledons</taxon>
        <taxon>Gunneridae</taxon>
        <taxon>Pentapetalae</taxon>
        <taxon>rosids</taxon>
        <taxon>malvids</taxon>
        <taxon>Myrtales</taxon>
        <taxon>Lythraceae</taxon>
        <taxon>Punica</taxon>
    </lineage>
</organism>
<reference evidence="1 2" key="1">
    <citation type="submission" date="2017-11" db="EMBL/GenBank/DDBJ databases">
        <title>De-novo sequencing of pomegranate (Punica granatum L.) genome.</title>
        <authorList>
            <person name="Akparov Z."/>
            <person name="Amiraslanov A."/>
            <person name="Hajiyeva S."/>
            <person name="Abbasov M."/>
            <person name="Kaur K."/>
            <person name="Hamwieh A."/>
            <person name="Solovyev V."/>
            <person name="Salamov A."/>
            <person name="Braich B."/>
            <person name="Kosarev P."/>
            <person name="Mahmoud A."/>
            <person name="Hajiyev E."/>
            <person name="Babayeva S."/>
            <person name="Izzatullayeva V."/>
            <person name="Mammadov A."/>
            <person name="Mammadov A."/>
            <person name="Sharifova S."/>
            <person name="Ojaghi J."/>
            <person name="Eynullazada K."/>
            <person name="Bayramov B."/>
            <person name="Abdulazimova A."/>
            <person name="Shahmuradov I."/>
        </authorList>
    </citation>
    <scope>NUCLEOTIDE SEQUENCE [LARGE SCALE GENOMIC DNA]</scope>
    <source>
        <strain evidence="2">cv. AG2017</strain>
        <tissue evidence="1">Leaf</tissue>
    </source>
</reference>
<evidence type="ECO:0000313" key="2">
    <source>
        <dbReference type="Proteomes" id="UP000233551"/>
    </source>
</evidence>
<sequence>MCRFLLPELEDSIRRTHHLVRNTTRSMTKKLLLRGGEWIRPTSFRLAGTLHPVLRLTICLGLSFAPLSTTRYKVNKTWGGQQFRLVVRPHKWVCGVGR</sequence>
<comment type="caution">
    <text evidence="1">The sequence shown here is derived from an EMBL/GenBank/DDBJ whole genome shotgun (WGS) entry which is preliminary data.</text>
</comment>
<proteinExistence type="predicted"/>
<accession>A0A2I0ILT5</accession>
<gene>
    <name evidence="1" type="ORF">CRG98_034985</name>
</gene>
<dbReference type="Proteomes" id="UP000233551">
    <property type="component" value="Unassembled WGS sequence"/>
</dbReference>
<evidence type="ECO:0000313" key="1">
    <source>
        <dbReference type="EMBL" id="PKI44630.1"/>
    </source>
</evidence>
<protein>
    <submittedName>
        <fullName evidence="1">Uncharacterized protein</fullName>
    </submittedName>
</protein>
<name>A0A2I0ILT5_PUNGR</name>
<keyword evidence="2" id="KW-1185">Reference proteome</keyword>
<dbReference type="AlphaFoldDB" id="A0A2I0ILT5"/>